<feature type="compositionally biased region" description="Acidic residues" evidence="1">
    <location>
        <begin position="73"/>
        <end position="92"/>
    </location>
</feature>
<dbReference type="HOGENOM" id="CLU_1944950_0_0_0"/>
<dbReference type="RefSeq" id="WP_015424055.1">
    <property type="nucleotide sequence ID" value="NC_020449.1"/>
</dbReference>
<gene>
    <name evidence="2" type="ordered locus">CLOAM0288</name>
</gene>
<evidence type="ECO:0000313" key="3">
    <source>
        <dbReference type="Proteomes" id="UP000002019"/>
    </source>
</evidence>
<reference evidence="2 3" key="1">
    <citation type="journal article" date="2008" name="J. Bacteriol.">
        <title>'Candidatus Cloacamonas acidaminovorans': genome sequence reconstruction provides a first glimpse of a new bacterial division.</title>
        <authorList>
            <person name="Pelletier E."/>
            <person name="Kreimeyer A."/>
            <person name="Bocs S."/>
            <person name="Rouy Z."/>
            <person name="Gyapay G."/>
            <person name="Chouari R."/>
            <person name="Riviere D."/>
            <person name="Ganesan A."/>
            <person name="Daegelen P."/>
            <person name="Sghir A."/>
            <person name="Cohen G.N."/>
            <person name="Medigue C."/>
            <person name="Weissenbach J."/>
            <person name="Le Paslier D."/>
        </authorList>
    </citation>
    <scope>NUCLEOTIDE SEQUENCE [LARGE SCALE GENOMIC DNA]</scope>
    <source>
        <strain evidence="3">Evry</strain>
    </source>
</reference>
<accession>B0VFE2</accession>
<evidence type="ECO:0000256" key="1">
    <source>
        <dbReference type="SAM" id="MobiDB-lite"/>
    </source>
</evidence>
<dbReference type="EMBL" id="CU466930">
    <property type="protein sequence ID" value="CAO80194.1"/>
    <property type="molecule type" value="Genomic_DNA"/>
</dbReference>
<organism evidence="2 3">
    <name type="scientific">Cloacimonas acidaminovorans (strain Evry)</name>
    <dbReference type="NCBI Taxonomy" id="459349"/>
    <lineage>
        <taxon>Bacteria</taxon>
        <taxon>Pseudomonadati</taxon>
        <taxon>Candidatus Cloacimonadota</taxon>
        <taxon>Candidatus Cloacimonadia</taxon>
        <taxon>Candidatus Cloacimonadales</taxon>
        <taxon>Candidatus Cloacimonadaceae</taxon>
        <taxon>Candidatus Cloacimonas</taxon>
    </lineage>
</organism>
<protein>
    <submittedName>
        <fullName evidence="2">Uncharacterized protein</fullName>
    </submittedName>
</protein>
<keyword evidence="3" id="KW-1185">Reference proteome</keyword>
<evidence type="ECO:0000313" key="2">
    <source>
        <dbReference type="EMBL" id="CAO80194.1"/>
    </source>
</evidence>
<dbReference type="STRING" id="459349.CLOAM0288"/>
<name>B0VFE2_CLOAI</name>
<feature type="region of interest" description="Disordered" evidence="1">
    <location>
        <begin position="73"/>
        <end position="129"/>
    </location>
</feature>
<proteinExistence type="predicted"/>
<dbReference type="AlphaFoldDB" id="B0VFE2"/>
<dbReference type="OrthoDB" id="9913555at2"/>
<dbReference type="KEGG" id="caci:CLOAM0288"/>
<feature type="compositionally biased region" description="Acidic residues" evidence="1">
    <location>
        <begin position="103"/>
        <end position="129"/>
    </location>
</feature>
<dbReference type="Proteomes" id="UP000002019">
    <property type="component" value="Chromosome"/>
</dbReference>
<sequence>MINEKLENFLEKADMNYLFCLLAQLEAYRLLQLPTYVKQKFQDKITIMAMNHVAENEVPDYITELAEAELAEAQESPFQEEEGAEEEAEETIDDSKKFIEELTGTEDYEEEEEEEEEFYDEDNEDNDES</sequence>